<gene>
    <name evidence="3" type="ORF">UFOVP817_31</name>
</gene>
<dbReference type="SUPFAM" id="SSF53187">
    <property type="entry name" value="Zn-dependent exopeptidases"/>
    <property type="match status" value="1"/>
</dbReference>
<proteinExistence type="predicted"/>
<dbReference type="InterPro" id="IPR050695">
    <property type="entry name" value="N-acetylmuramoyl_amidase_3"/>
</dbReference>
<organism evidence="3">
    <name type="scientific">uncultured Caudovirales phage</name>
    <dbReference type="NCBI Taxonomy" id="2100421"/>
    <lineage>
        <taxon>Viruses</taxon>
        <taxon>Duplodnaviria</taxon>
        <taxon>Heunggongvirae</taxon>
        <taxon>Uroviricota</taxon>
        <taxon>Caudoviricetes</taxon>
        <taxon>Peduoviridae</taxon>
        <taxon>Maltschvirus</taxon>
        <taxon>Maltschvirus maltsch</taxon>
    </lineage>
</organism>
<evidence type="ECO:0000259" key="2">
    <source>
        <dbReference type="SMART" id="SM00646"/>
    </source>
</evidence>
<dbReference type="GO" id="GO:0008745">
    <property type="term" value="F:N-acetylmuramoyl-L-alanine amidase activity"/>
    <property type="evidence" value="ECO:0007669"/>
    <property type="project" value="InterPro"/>
</dbReference>
<keyword evidence="1" id="KW-0378">Hydrolase</keyword>
<dbReference type="PANTHER" id="PTHR30404:SF0">
    <property type="entry name" value="N-ACETYLMURAMOYL-L-ALANINE AMIDASE AMIC"/>
    <property type="match status" value="1"/>
</dbReference>
<feature type="domain" description="MurNAc-LAA" evidence="2">
    <location>
        <begin position="69"/>
        <end position="177"/>
    </location>
</feature>
<name>A0A6J5P6L2_9CAUD</name>
<dbReference type="EMBL" id="LR796774">
    <property type="protein sequence ID" value="CAB4165071.1"/>
    <property type="molecule type" value="Genomic_DNA"/>
</dbReference>
<evidence type="ECO:0000256" key="1">
    <source>
        <dbReference type="ARBA" id="ARBA00022801"/>
    </source>
</evidence>
<dbReference type="Pfam" id="PF01520">
    <property type="entry name" value="Amidase_3"/>
    <property type="match status" value="1"/>
</dbReference>
<evidence type="ECO:0000313" key="3">
    <source>
        <dbReference type="EMBL" id="CAB4165071.1"/>
    </source>
</evidence>
<protein>
    <submittedName>
        <fullName evidence="3">AmiC N-acetylmuramoyl-L-alanine amidase</fullName>
    </submittedName>
</protein>
<dbReference type="PANTHER" id="PTHR30404">
    <property type="entry name" value="N-ACETYLMURAMOYL-L-ALANINE AMIDASE"/>
    <property type="match status" value="1"/>
</dbReference>
<dbReference type="CDD" id="cd02696">
    <property type="entry name" value="MurNAc-LAA"/>
    <property type="match status" value="1"/>
</dbReference>
<reference evidence="3" key="1">
    <citation type="submission" date="2020-04" db="EMBL/GenBank/DDBJ databases">
        <authorList>
            <person name="Chiriac C."/>
            <person name="Salcher M."/>
            <person name="Ghai R."/>
            <person name="Kavagutti S V."/>
        </authorList>
    </citation>
    <scope>NUCLEOTIDE SEQUENCE</scope>
</reference>
<dbReference type="Gene3D" id="3.40.630.40">
    <property type="entry name" value="Zn-dependent exopeptidases"/>
    <property type="match status" value="1"/>
</dbReference>
<dbReference type="InterPro" id="IPR002508">
    <property type="entry name" value="MurNAc-LAA_cat"/>
</dbReference>
<dbReference type="GO" id="GO:0009253">
    <property type="term" value="P:peptidoglycan catabolic process"/>
    <property type="evidence" value="ECO:0007669"/>
    <property type="project" value="InterPro"/>
</dbReference>
<accession>A0A6J5P6L2</accession>
<dbReference type="SMART" id="SM00646">
    <property type="entry name" value="Ami_3"/>
    <property type="match status" value="1"/>
</dbReference>
<sequence length="177" mass="18640">MIIILDPGHGMSNRRAGRYDPGAVNGSHEEAAIAMQWANELRAILQSAGHRVVRTRVDEKDAAPVSQRAGVALDYRGDIMLSIHCNAANGKASGSECIHRGNPVKAAALSKACSAALGIKDRGAKVESDSQHGRLAVMAFQPCFLLEIGFIDNAGDLAAMIDPVKRKAACEAIAALV</sequence>